<organism evidence="4 5">
    <name type="scientific">Terrimicrobium sacchariphilum</name>
    <dbReference type="NCBI Taxonomy" id="690879"/>
    <lineage>
        <taxon>Bacteria</taxon>
        <taxon>Pseudomonadati</taxon>
        <taxon>Verrucomicrobiota</taxon>
        <taxon>Terrimicrobiia</taxon>
        <taxon>Terrimicrobiales</taxon>
        <taxon>Terrimicrobiaceae</taxon>
        <taxon>Terrimicrobium</taxon>
    </lineage>
</organism>
<dbReference type="STRING" id="690879.TSACC_21885"/>
<keyword evidence="5" id="KW-1185">Reference proteome</keyword>
<gene>
    <name evidence="4" type="ORF">TSACC_21885</name>
</gene>
<dbReference type="InParanoid" id="A0A146GA05"/>
<evidence type="ECO:0000259" key="3">
    <source>
        <dbReference type="Pfam" id="PF03364"/>
    </source>
</evidence>
<dbReference type="OrthoDB" id="539556at2"/>
<protein>
    <recommendedName>
        <fullName evidence="3">Coenzyme Q-binding protein COQ10 START domain-containing protein</fullName>
    </recommendedName>
</protein>
<proteinExistence type="inferred from homology"/>
<name>A0A146GA05_TERSA</name>
<dbReference type="Gene3D" id="3.30.530.20">
    <property type="match status" value="1"/>
</dbReference>
<accession>A0A146GA05</accession>
<dbReference type="InterPro" id="IPR023393">
    <property type="entry name" value="START-like_dom_sf"/>
</dbReference>
<feature type="domain" description="Coenzyme Q-binding protein COQ10 START" evidence="3">
    <location>
        <begin position="61"/>
        <end position="119"/>
    </location>
</feature>
<reference evidence="5" key="1">
    <citation type="journal article" date="2017" name="Genome Announc.">
        <title>Draft Genome Sequence of Terrimicrobium sacchariphilum NM-5T, a Facultative Anaerobic Soil Bacterium of the Class Spartobacteria.</title>
        <authorList>
            <person name="Qiu Y.L."/>
            <person name="Tourlousse D.M."/>
            <person name="Matsuura N."/>
            <person name="Ohashi A."/>
            <person name="Sekiguchi Y."/>
        </authorList>
    </citation>
    <scope>NUCLEOTIDE SEQUENCE [LARGE SCALE GENOMIC DNA]</scope>
    <source>
        <strain evidence="5">NM-5</strain>
    </source>
</reference>
<evidence type="ECO:0000256" key="2">
    <source>
        <dbReference type="SAM" id="SignalP"/>
    </source>
</evidence>
<evidence type="ECO:0000313" key="4">
    <source>
        <dbReference type="EMBL" id="GAT33468.1"/>
    </source>
</evidence>
<dbReference type="EMBL" id="BDCO01000002">
    <property type="protein sequence ID" value="GAT33468.1"/>
    <property type="molecule type" value="Genomic_DNA"/>
</dbReference>
<sequence length="201" mass="21896">MKLRFLLPLAVLAASVASLSADLLSEVPKYAQDELAEGQIVVKSENIQGAPWPKLMLYQVVNASPSVVWNLFNDYAAAPEYTPGLIAAKIIETYPDGSKDVQYTVKVPIIQRATYVVHNTYTTKGKMQEVAWNLVKSPLAKSSTGSLRIEPYGKNQTLLCYTNLVVPITNLVAGLKNEALSEAKTTVRALKAEAERRASGS</sequence>
<dbReference type="RefSeq" id="WP_075079197.1">
    <property type="nucleotide sequence ID" value="NZ_BDCO01000002.1"/>
</dbReference>
<comment type="similarity">
    <text evidence="1">Belongs to the ribosome association toxin RatA family.</text>
</comment>
<feature type="signal peptide" evidence="2">
    <location>
        <begin position="1"/>
        <end position="20"/>
    </location>
</feature>
<dbReference type="SUPFAM" id="SSF55961">
    <property type="entry name" value="Bet v1-like"/>
    <property type="match status" value="1"/>
</dbReference>
<keyword evidence="2" id="KW-0732">Signal</keyword>
<dbReference type="InterPro" id="IPR005031">
    <property type="entry name" value="COQ10_START"/>
</dbReference>
<evidence type="ECO:0000256" key="1">
    <source>
        <dbReference type="ARBA" id="ARBA00008918"/>
    </source>
</evidence>
<feature type="chain" id="PRO_5007524633" description="Coenzyme Q-binding protein COQ10 START domain-containing protein" evidence="2">
    <location>
        <begin position="21"/>
        <end position="201"/>
    </location>
</feature>
<dbReference type="AlphaFoldDB" id="A0A146GA05"/>
<dbReference type="Proteomes" id="UP000076023">
    <property type="component" value="Unassembled WGS sequence"/>
</dbReference>
<comment type="caution">
    <text evidence="4">The sequence shown here is derived from an EMBL/GenBank/DDBJ whole genome shotgun (WGS) entry which is preliminary data.</text>
</comment>
<evidence type="ECO:0000313" key="5">
    <source>
        <dbReference type="Proteomes" id="UP000076023"/>
    </source>
</evidence>
<dbReference type="Pfam" id="PF03364">
    <property type="entry name" value="Polyketide_cyc"/>
    <property type="match status" value="1"/>
</dbReference>